<dbReference type="EMBL" id="GBRH01248940">
    <property type="protein sequence ID" value="JAD48955.1"/>
    <property type="molecule type" value="Transcribed_RNA"/>
</dbReference>
<reference evidence="1" key="2">
    <citation type="journal article" date="2015" name="Data Brief">
        <title>Shoot transcriptome of the giant reed, Arundo donax.</title>
        <authorList>
            <person name="Barrero R.A."/>
            <person name="Guerrero F.D."/>
            <person name="Moolhuijzen P."/>
            <person name="Goolsby J.A."/>
            <person name="Tidwell J."/>
            <person name="Bellgard S.E."/>
            <person name="Bellgard M.I."/>
        </authorList>
    </citation>
    <scope>NUCLEOTIDE SEQUENCE</scope>
    <source>
        <tissue evidence="1">Shoot tissue taken approximately 20 cm above the soil surface</tissue>
    </source>
</reference>
<proteinExistence type="predicted"/>
<accession>A0A0A9AJ20</accession>
<sequence>MASTADGGRRRARKF</sequence>
<reference evidence="1" key="1">
    <citation type="submission" date="2014-09" db="EMBL/GenBank/DDBJ databases">
        <authorList>
            <person name="Magalhaes I.L.F."/>
            <person name="Oliveira U."/>
            <person name="Santos F.R."/>
            <person name="Vidigal T.H.D.A."/>
            <person name="Brescovit A.D."/>
            <person name="Santos A.J."/>
        </authorList>
    </citation>
    <scope>NUCLEOTIDE SEQUENCE</scope>
    <source>
        <tissue evidence="1">Shoot tissue taken approximately 20 cm above the soil surface</tissue>
    </source>
</reference>
<name>A0A0A9AJ20_ARUDO</name>
<protein>
    <submittedName>
        <fullName evidence="1">Uncharacterized protein</fullName>
    </submittedName>
</protein>
<organism evidence="1">
    <name type="scientific">Arundo donax</name>
    <name type="common">Giant reed</name>
    <name type="synonym">Donax arundinaceus</name>
    <dbReference type="NCBI Taxonomy" id="35708"/>
    <lineage>
        <taxon>Eukaryota</taxon>
        <taxon>Viridiplantae</taxon>
        <taxon>Streptophyta</taxon>
        <taxon>Embryophyta</taxon>
        <taxon>Tracheophyta</taxon>
        <taxon>Spermatophyta</taxon>
        <taxon>Magnoliopsida</taxon>
        <taxon>Liliopsida</taxon>
        <taxon>Poales</taxon>
        <taxon>Poaceae</taxon>
        <taxon>PACMAD clade</taxon>
        <taxon>Arundinoideae</taxon>
        <taxon>Arundineae</taxon>
        <taxon>Arundo</taxon>
    </lineage>
</organism>
<evidence type="ECO:0000313" key="1">
    <source>
        <dbReference type="EMBL" id="JAD48955.1"/>
    </source>
</evidence>